<dbReference type="PANTHER" id="PTHR24056">
    <property type="entry name" value="CELL DIVISION PROTEIN KINASE"/>
    <property type="match status" value="1"/>
</dbReference>
<keyword evidence="3 12" id="KW-0723">Serine/threonine-protein kinase</keyword>
<dbReference type="GO" id="GO:0005524">
    <property type="term" value="F:ATP binding"/>
    <property type="evidence" value="ECO:0007669"/>
    <property type="project" value="UniProtKB-UniRule"/>
</dbReference>
<evidence type="ECO:0000256" key="2">
    <source>
        <dbReference type="ARBA" id="ARBA00012409"/>
    </source>
</evidence>
<feature type="binding site" evidence="10">
    <location>
        <position position="46"/>
    </location>
    <ligand>
        <name>ATP</name>
        <dbReference type="ChEBI" id="CHEBI:30616"/>
    </ligand>
</feature>
<dbReference type="InterPro" id="IPR050108">
    <property type="entry name" value="CDK"/>
</dbReference>
<dbReference type="InterPro" id="IPR008271">
    <property type="entry name" value="Ser/Thr_kinase_AS"/>
</dbReference>
<comment type="similarity">
    <text evidence="1">Belongs to the protein kinase superfamily. CMGC Ser/Thr protein kinase family. CDC2/CDKX subfamily.</text>
</comment>
<dbReference type="GO" id="GO:0004693">
    <property type="term" value="F:cyclin-dependent protein serine/threonine kinase activity"/>
    <property type="evidence" value="ECO:0007669"/>
    <property type="project" value="TreeGrafter"/>
</dbReference>
<evidence type="ECO:0000256" key="10">
    <source>
        <dbReference type="PIRSR" id="PIRSR637770-2"/>
    </source>
</evidence>
<dbReference type="EMBL" id="JAEPRC010000196">
    <property type="protein sequence ID" value="KAG2204501.1"/>
    <property type="molecule type" value="Genomic_DNA"/>
</dbReference>
<dbReference type="CDD" id="cd07841">
    <property type="entry name" value="STKc_CDK7"/>
    <property type="match status" value="1"/>
</dbReference>
<feature type="region of interest" description="Disordered" evidence="13">
    <location>
        <begin position="317"/>
        <end position="338"/>
    </location>
</feature>
<keyword evidence="4" id="KW-0597">Phosphoprotein</keyword>
<dbReference type="InterPro" id="IPR017441">
    <property type="entry name" value="Protein_kinase_ATP_BS"/>
</dbReference>
<organism evidence="15 16">
    <name type="scientific">Mucor plumbeus</name>
    <dbReference type="NCBI Taxonomy" id="97098"/>
    <lineage>
        <taxon>Eukaryota</taxon>
        <taxon>Fungi</taxon>
        <taxon>Fungi incertae sedis</taxon>
        <taxon>Mucoromycota</taxon>
        <taxon>Mucoromycotina</taxon>
        <taxon>Mucoromycetes</taxon>
        <taxon>Mucorales</taxon>
        <taxon>Mucorineae</taxon>
        <taxon>Mucoraceae</taxon>
        <taxon>Mucor</taxon>
    </lineage>
</organism>
<proteinExistence type="inferred from homology"/>
<protein>
    <recommendedName>
        <fullName evidence="2">[RNA-polymerase]-subunit kinase</fullName>
        <ecNumber evidence="2">2.7.11.23</ecNumber>
    </recommendedName>
</protein>
<dbReference type="GO" id="GO:0008353">
    <property type="term" value="F:RNA polymerase II CTD heptapeptide repeat kinase activity"/>
    <property type="evidence" value="ECO:0007669"/>
    <property type="project" value="UniProtKB-EC"/>
</dbReference>
<dbReference type="SMART" id="SM00220">
    <property type="entry name" value="S_TKc"/>
    <property type="match status" value="1"/>
</dbReference>
<dbReference type="PANTHER" id="PTHR24056:SF0">
    <property type="entry name" value="CYCLIN-DEPENDENT KINASE 7"/>
    <property type="match status" value="1"/>
</dbReference>
<dbReference type="InterPro" id="IPR000719">
    <property type="entry name" value="Prot_kinase_dom"/>
</dbReference>
<keyword evidence="8 10" id="KW-0067">ATP-binding</keyword>
<dbReference type="Proteomes" id="UP000650833">
    <property type="component" value="Unassembled WGS sequence"/>
</dbReference>
<reference evidence="15" key="1">
    <citation type="submission" date="2020-12" db="EMBL/GenBank/DDBJ databases">
        <title>Metabolic potential, ecology and presence of endohyphal bacteria is reflected in genomic diversity of Mucoromycotina.</title>
        <authorList>
            <person name="Muszewska A."/>
            <person name="Okrasinska A."/>
            <person name="Steczkiewicz K."/>
            <person name="Drgas O."/>
            <person name="Orlowska M."/>
            <person name="Perlinska-Lenart U."/>
            <person name="Aleksandrzak-Piekarczyk T."/>
            <person name="Szatraj K."/>
            <person name="Zielenkiewicz U."/>
            <person name="Pilsyk S."/>
            <person name="Malc E."/>
            <person name="Mieczkowski P."/>
            <person name="Kruszewska J.S."/>
            <person name="Biernat P."/>
            <person name="Pawlowska J."/>
        </authorList>
    </citation>
    <scope>NUCLEOTIDE SEQUENCE</scope>
    <source>
        <strain evidence="15">CBS 226.32</strain>
    </source>
</reference>
<dbReference type="FunFam" id="1.10.510.10:FF:000097">
    <property type="entry name" value="Putative cyclin-dependent kinase 7"/>
    <property type="match status" value="1"/>
</dbReference>
<keyword evidence="6 10" id="KW-0547">Nucleotide-binding</keyword>
<evidence type="ECO:0000256" key="5">
    <source>
        <dbReference type="ARBA" id="ARBA00022679"/>
    </source>
</evidence>
<evidence type="ECO:0000256" key="6">
    <source>
        <dbReference type="ARBA" id="ARBA00022741"/>
    </source>
</evidence>
<gene>
    <name evidence="15" type="ORF">INT46_002148</name>
</gene>
<evidence type="ECO:0000259" key="14">
    <source>
        <dbReference type="PROSITE" id="PS50011"/>
    </source>
</evidence>
<dbReference type="Gene3D" id="3.30.200.20">
    <property type="entry name" value="Phosphorylase Kinase, domain 1"/>
    <property type="match status" value="1"/>
</dbReference>
<dbReference type="PROSITE" id="PS50011">
    <property type="entry name" value="PROTEIN_KINASE_DOM"/>
    <property type="match status" value="1"/>
</dbReference>
<keyword evidence="5" id="KW-0808">Transferase</keyword>
<evidence type="ECO:0000256" key="12">
    <source>
        <dbReference type="RuleBase" id="RU000304"/>
    </source>
</evidence>
<dbReference type="GO" id="GO:0070985">
    <property type="term" value="C:transcription factor TFIIK complex"/>
    <property type="evidence" value="ECO:0007669"/>
    <property type="project" value="InterPro"/>
</dbReference>
<dbReference type="GO" id="GO:0032968">
    <property type="term" value="P:positive regulation of transcription elongation by RNA polymerase II"/>
    <property type="evidence" value="ECO:0007669"/>
    <property type="project" value="UniProtKB-ARBA"/>
</dbReference>
<evidence type="ECO:0000256" key="1">
    <source>
        <dbReference type="ARBA" id="ARBA00006485"/>
    </source>
</evidence>
<evidence type="ECO:0000256" key="13">
    <source>
        <dbReference type="SAM" id="MobiDB-lite"/>
    </source>
</evidence>
<evidence type="ECO:0000256" key="3">
    <source>
        <dbReference type="ARBA" id="ARBA00022527"/>
    </source>
</evidence>
<dbReference type="GO" id="GO:0005737">
    <property type="term" value="C:cytoplasm"/>
    <property type="evidence" value="ECO:0007669"/>
    <property type="project" value="TreeGrafter"/>
</dbReference>
<dbReference type="PROSITE" id="PS00107">
    <property type="entry name" value="PROTEIN_KINASE_ATP"/>
    <property type="match status" value="1"/>
</dbReference>
<feature type="binding site" evidence="11">
    <location>
        <position position="47"/>
    </location>
    <ligand>
        <name>ATP</name>
        <dbReference type="ChEBI" id="CHEBI:30616"/>
    </ligand>
</feature>
<keyword evidence="16" id="KW-1185">Reference proteome</keyword>
<dbReference type="OrthoDB" id="1732493at2759"/>
<name>A0A8H7UZI5_9FUNG</name>
<dbReference type="SUPFAM" id="SSF56112">
    <property type="entry name" value="Protein kinase-like (PK-like)"/>
    <property type="match status" value="1"/>
</dbReference>
<dbReference type="InterPro" id="IPR011009">
    <property type="entry name" value="Kinase-like_dom_sf"/>
</dbReference>
<dbReference type="Gene3D" id="1.10.510.10">
    <property type="entry name" value="Transferase(Phosphotransferase) domain 1"/>
    <property type="match status" value="1"/>
</dbReference>
<evidence type="ECO:0000256" key="7">
    <source>
        <dbReference type="ARBA" id="ARBA00022777"/>
    </source>
</evidence>
<dbReference type="Pfam" id="PF00069">
    <property type="entry name" value="Pkinase"/>
    <property type="match status" value="1"/>
</dbReference>
<evidence type="ECO:0000256" key="4">
    <source>
        <dbReference type="ARBA" id="ARBA00022553"/>
    </source>
</evidence>
<evidence type="ECO:0000313" key="15">
    <source>
        <dbReference type="EMBL" id="KAG2204501.1"/>
    </source>
</evidence>
<comment type="caution">
    <text evidence="15">The sequence shown here is derived from an EMBL/GenBank/DDBJ whole genome shotgun (WGS) entry which is preliminary data.</text>
</comment>
<dbReference type="InterPro" id="IPR037770">
    <property type="entry name" value="CDK7"/>
</dbReference>
<evidence type="ECO:0000313" key="16">
    <source>
        <dbReference type="Proteomes" id="UP000650833"/>
    </source>
</evidence>
<evidence type="ECO:0000256" key="8">
    <source>
        <dbReference type="ARBA" id="ARBA00022840"/>
    </source>
</evidence>
<dbReference type="AlphaFoldDB" id="A0A8H7UZI5"/>
<sequence>MDSDDAEEVNANTENRYIKDAKVGEGTYAVVYSGTSVQTGRKVAIKKIKMGQFKDGLDLTAIREVKYLQELRHPNVIELIDVFSHKTNLNLVLEYLDSDLEQVIKDKSILFMPADIKSWMLMMLRGLDHCHRHFILHRDMKPNNLLLTNGGVLKIADFGLARDWGDPGKQMTSQVVTRWYRSPELLFGAKEYSFAVDIWAVGCIFAELMLRTPYIAGDSDMDQLTKIFHALGTPNETDWPGMNSLPDYIQFKSFPKVPLRQYFTAAGTDALSLLEQMLVFDPNRRWTAEECLGHSYFRNTPLATDPLKLPQIKKQDVDTTASSMKRKAANNNEDGRKVPRKLNFVV</sequence>
<dbReference type="EC" id="2.7.11.23" evidence="2"/>
<dbReference type="PROSITE" id="PS00108">
    <property type="entry name" value="PROTEIN_KINASE_ST"/>
    <property type="match status" value="1"/>
</dbReference>
<evidence type="ECO:0000256" key="9">
    <source>
        <dbReference type="PIRSR" id="PIRSR637770-1"/>
    </source>
</evidence>
<feature type="active site" description="Proton acceptor" evidence="9">
    <location>
        <position position="139"/>
    </location>
</feature>
<dbReference type="FunFam" id="3.30.200.20:FF:000498">
    <property type="entry name" value="Serine/threonine-protein kinase KIN28"/>
    <property type="match status" value="1"/>
</dbReference>
<feature type="domain" description="Protein kinase" evidence="14">
    <location>
        <begin position="17"/>
        <end position="297"/>
    </location>
</feature>
<keyword evidence="7" id="KW-0418">Kinase</keyword>
<accession>A0A8H7UZI5</accession>
<evidence type="ECO:0000256" key="11">
    <source>
        <dbReference type="PROSITE-ProRule" id="PRU10141"/>
    </source>
</evidence>
<feature type="binding site" evidence="10">
    <location>
        <begin position="23"/>
        <end position="31"/>
    </location>
    <ligand>
        <name>ATP</name>
        <dbReference type="ChEBI" id="CHEBI:30616"/>
    </ligand>
</feature>